<dbReference type="InterPro" id="IPR001563">
    <property type="entry name" value="Peptidase_S10"/>
</dbReference>
<evidence type="ECO:0000256" key="2">
    <source>
        <dbReference type="SAM" id="SignalP"/>
    </source>
</evidence>
<proteinExistence type="predicted"/>
<dbReference type="EMBL" id="CP059319">
    <property type="protein sequence ID" value="QTH23828.1"/>
    <property type="molecule type" value="Genomic_DNA"/>
</dbReference>
<reference evidence="3" key="2">
    <citation type="submission" date="2021-04" db="EMBL/GenBank/DDBJ databases">
        <title>Isolation and genomic analysis of the ibuprofen-degrading bacterium Sphingomonas strain MPO218.</title>
        <authorList>
            <person name="Aulestia M."/>
            <person name="Flores A."/>
            <person name="Mangas E.L."/>
            <person name="Perez-Pulido A.J."/>
            <person name="Santero E."/>
            <person name="Camacho E.M."/>
        </authorList>
    </citation>
    <scope>NUCLEOTIDE SEQUENCE</scope>
    <source>
        <strain evidence="3">MPO218</strain>
    </source>
</reference>
<accession>A0A975D6Z4</accession>
<name>A0A975D6Z4_9SPHN</name>
<dbReference type="Pfam" id="PF00450">
    <property type="entry name" value="Peptidase_S10"/>
    <property type="match status" value="1"/>
</dbReference>
<organism evidence="3 4">
    <name type="scientific">Rhizorhabdus wittichii</name>
    <dbReference type="NCBI Taxonomy" id="160791"/>
    <lineage>
        <taxon>Bacteria</taxon>
        <taxon>Pseudomonadati</taxon>
        <taxon>Pseudomonadota</taxon>
        <taxon>Alphaproteobacteria</taxon>
        <taxon>Sphingomonadales</taxon>
        <taxon>Sphingomonadaceae</taxon>
        <taxon>Rhizorhabdus</taxon>
    </lineage>
</organism>
<sequence length="524" mass="56217">MIGLGRRISIGLAAGTFAMAGALHAADKPEVAAPKPAAAQPANGEDGDVGSGADVVTRHSGTFHGRAIKYSATAGRLPIMGPDGSVDAQMFFVAYTQDGAAPGTRPITFLVNGGPGAATAWLHLGGIGPRKVRLNPDGSVPAPPVRLTDNPDSILDRTDLVFIDAPGTGFSRLSGDAAKGRLLEKRGDLDAFASFVQTYLRKNGRFGSPLYLYGESYGSFRMAGLSDVLIRRGVPINGVVLLSSALDFATLQPTNINDLPYQLTLPSYASIAAFHNRLTPPRTDIDALRREAEEWTTNVYGPALAKGNKLLGAERQRIVDGLVRFTGLSPSVIETENLRIDVPQFMKYLQADRGLVTGRTDGRLVGPPPASAVEEPFYDPAMGDLTPAFTAAASQYLFGELRYDISLPYRMYSRDVATRFRFGRGDADAVVADSDRQTLTALQSTIVKNRNLKVLAIQGLYDLATPYMSVKFTLDHMPLPPDYAANVELLVVPAGHMAYDDARALREMNDATVRFIDASALGTR</sequence>
<keyword evidence="2" id="KW-0732">Signal</keyword>
<feature type="signal peptide" evidence="2">
    <location>
        <begin position="1"/>
        <end position="25"/>
    </location>
</feature>
<dbReference type="InterPro" id="IPR029058">
    <property type="entry name" value="AB_hydrolase_fold"/>
</dbReference>
<evidence type="ECO:0000313" key="4">
    <source>
        <dbReference type="Proteomes" id="UP000664914"/>
    </source>
</evidence>
<dbReference type="GO" id="GO:0006508">
    <property type="term" value="P:proteolysis"/>
    <property type="evidence" value="ECO:0007669"/>
    <property type="project" value="InterPro"/>
</dbReference>
<dbReference type="SUPFAM" id="SSF53474">
    <property type="entry name" value="alpha/beta-Hydrolases"/>
    <property type="match status" value="1"/>
</dbReference>
<dbReference type="AlphaFoldDB" id="A0A975D6Z4"/>
<feature type="compositionally biased region" description="Low complexity" evidence="1">
    <location>
        <begin position="32"/>
        <end position="42"/>
    </location>
</feature>
<protein>
    <submittedName>
        <fullName evidence="3">Peptidase S10</fullName>
    </submittedName>
</protein>
<feature type="chain" id="PRO_5037469076" evidence="2">
    <location>
        <begin position="26"/>
        <end position="524"/>
    </location>
</feature>
<dbReference type="Gene3D" id="3.40.50.1820">
    <property type="entry name" value="alpha/beta hydrolase"/>
    <property type="match status" value="1"/>
</dbReference>
<reference evidence="3" key="1">
    <citation type="submission" date="2020-07" db="EMBL/GenBank/DDBJ databases">
        <authorList>
            <person name="Camacho E."/>
        </authorList>
    </citation>
    <scope>NUCLEOTIDE SEQUENCE</scope>
    <source>
        <strain evidence="3">MPO218</strain>
    </source>
</reference>
<gene>
    <name evidence="3" type="ORF">HRJ34_10140</name>
</gene>
<evidence type="ECO:0000256" key="1">
    <source>
        <dbReference type="SAM" id="MobiDB-lite"/>
    </source>
</evidence>
<dbReference type="Proteomes" id="UP000664914">
    <property type="component" value="Chromosome"/>
</dbReference>
<feature type="region of interest" description="Disordered" evidence="1">
    <location>
        <begin position="32"/>
        <end position="53"/>
    </location>
</feature>
<evidence type="ECO:0000313" key="3">
    <source>
        <dbReference type="EMBL" id="QTH23828.1"/>
    </source>
</evidence>
<dbReference type="GO" id="GO:0004185">
    <property type="term" value="F:serine-type carboxypeptidase activity"/>
    <property type="evidence" value="ECO:0007669"/>
    <property type="project" value="InterPro"/>
</dbReference>